<dbReference type="SUPFAM" id="SSF55874">
    <property type="entry name" value="ATPase domain of HSP90 chaperone/DNA topoisomerase II/histidine kinase"/>
    <property type="match status" value="1"/>
</dbReference>
<gene>
    <name evidence="9" type="ORF">MiSe_05550</name>
</gene>
<dbReference type="InterPro" id="IPR000719">
    <property type="entry name" value="Prot_kinase_dom"/>
</dbReference>
<dbReference type="PRINTS" id="PR00344">
    <property type="entry name" value="BCTRLSENSOR"/>
</dbReference>
<dbReference type="InterPro" id="IPR053159">
    <property type="entry name" value="Hybrid_Histidine_Kinase"/>
</dbReference>
<dbReference type="EMBL" id="BLAY01000005">
    <property type="protein sequence ID" value="GET35809.1"/>
    <property type="molecule type" value="Genomic_DNA"/>
</dbReference>
<dbReference type="Proteomes" id="UP001050975">
    <property type="component" value="Unassembled WGS sequence"/>
</dbReference>
<dbReference type="SUPFAM" id="SSF47384">
    <property type="entry name" value="Homodimeric domain of signal transducing histidine kinase"/>
    <property type="match status" value="1"/>
</dbReference>
<dbReference type="InterPro" id="IPR003018">
    <property type="entry name" value="GAF"/>
</dbReference>
<dbReference type="InterPro" id="IPR003661">
    <property type="entry name" value="HisK_dim/P_dom"/>
</dbReference>
<keyword evidence="5" id="KW-0902">Two-component regulatory system</keyword>
<feature type="domain" description="Histidine kinase" evidence="8">
    <location>
        <begin position="1553"/>
        <end position="1812"/>
    </location>
</feature>
<evidence type="ECO:0000313" key="9">
    <source>
        <dbReference type="EMBL" id="GET35809.1"/>
    </source>
</evidence>
<dbReference type="Pfam" id="PF02518">
    <property type="entry name" value="HATPase_c"/>
    <property type="match status" value="1"/>
</dbReference>
<keyword evidence="3" id="KW-0597">Phosphoprotein</keyword>
<dbReference type="InterPro" id="IPR011009">
    <property type="entry name" value="Kinase-like_dom_sf"/>
</dbReference>
<comment type="caution">
    <text evidence="9">The sequence shown here is derived from an EMBL/GenBank/DDBJ whole genome shotgun (WGS) entry which is preliminary data.</text>
</comment>
<dbReference type="Gene3D" id="1.10.510.10">
    <property type="entry name" value="Transferase(Phosphotransferase) domain 1"/>
    <property type="match status" value="1"/>
</dbReference>
<dbReference type="SMART" id="SM00065">
    <property type="entry name" value="GAF"/>
    <property type="match status" value="1"/>
</dbReference>
<dbReference type="InterPro" id="IPR008271">
    <property type="entry name" value="Ser/Thr_kinase_AS"/>
</dbReference>
<evidence type="ECO:0000256" key="2">
    <source>
        <dbReference type="ARBA" id="ARBA00012438"/>
    </source>
</evidence>
<dbReference type="PROSITE" id="PS50109">
    <property type="entry name" value="HIS_KIN"/>
    <property type="match status" value="1"/>
</dbReference>
<dbReference type="PANTHER" id="PTHR43642">
    <property type="entry name" value="HYBRID SIGNAL TRANSDUCTION HISTIDINE KINASE G"/>
    <property type="match status" value="1"/>
</dbReference>
<evidence type="ECO:0000259" key="8">
    <source>
        <dbReference type="PROSITE" id="PS50109"/>
    </source>
</evidence>
<dbReference type="InterPro" id="IPR036890">
    <property type="entry name" value="HATPase_C_sf"/>
</dbReference>
<dbReference type="Gene3D" id="3.40.50.300">
    <property type="entry name" value="P-loop containing nucleotide triphosphate hydrolases"/>
    <property type="match status" value="1"/>
</dbReference>
<dbReference type="SMART" id="SM00387">
    <property type="entry name" value="HATPase_c"/>
    <property type="match status" value="1"/>
</dbReference>
<protein>
    <recommendedName>
        <fullName evidence="2">histidine kinase</fullName>
        <ecNumber evidence="2">2.7.13.3</ecNumber>
    </recommendedName>
</protein>
<dbReference type="Gene3D" id="1.10.287.130">
    <property type="match status" value="1"/>
</dbReference>
<evidence type="ECO:0000313" key="10">
    <source>
        <dbReference type="Proteomes" id="UP001050975"/>
    </source>
</evidence>
<feature type="coiled-coil region" evidence="6">
    <location>
        <begin position="1507"/>
        <end position="1544"/>
    </location>
</feature>
<dbReference type="Pfam" id="PF01590">
    <property type="entry name" value="GAF"/>
    <property type="match status" value="1"/>
</dbReference>
<keyword evidence="6" id="KW-0175">Coiled coil</keyword>
<proteinExistence type="predicted"/>
<dbReference type="CDD" id="cd00082">
    <property type="entry name" value="HisKA"/>
    <property type="match status" value="1"/>
</dbReference>
<name>A0AAV3X1D1_9CYAN</name>
<keyword evidence="4 9" id="KW-0418">Kinase</keyword>
<dbReference type="SUPFAM" id="SSF52540">
    <property type="entry name" value="P-loop containing nucleoside triphosphate hydrolases"/>
    <property type="match status" value="1"/>
</dbReference>
<keyword evidence="9" id="KW-0723">Serine/threonine-protein kinase</keyword>
<dbReference type="InterPro" id="IPR004358">
    <property type="entry name" value="Sig_transdc_His_kin-like_C"/>
</dbReference>
<dbReference type="SUPFAM" id="SSF55781">
    <property type="entry name" value="GAF domain-like"/>
    <property type="match status" value="1"/>
</dbReference>
<dbReference type="PROSITE" id="PS00108">
    <property type="entry name" value="PROTEIN_KINASE_ST"/>
    <property type="match status" value="1"/>
</dbReference>
<feature type="domain" description="Protein kinase" evidence="7">
    <location>
        <begin position="12"/>
        <end position="285"/>
    </location>
</feature>
<accession>A0AAV3X1D1</accession>
<evidence type="ECO:0000256" key="6">
    <source>
        <dbReference type="SAM" id="Coils"/>
    </source>
</evidence>
<dbReference type="GO" id="GO:0000155">
    <property type="term" value="F:phosphorelay sensor kinase activity"/>
    <property type="evidence" value="ECO:0007669"/>
    <property type="project" value="InterPro"/>
</dbReference>
<sequence length="1814" mass="203206">MKVLADAAIVGYQITEQLYTGSRTLVYRAIRESDQKQVILKLLRNEMPTFSELVQFRNQYAIMRGITEIYSSNISGVIQPYSLEPCGNGYVLVMEDFGGISLSQFTQGHPLEIATFGAIAIQLADILHHLYQHRVIHKDIKPANILIHEETKQVKLIDFSISSLLARETQEIQNPNVLEGTLAYLSPEQTGRMNRGIDYRSDFYSLGVTFYQLLAGKLPFQSDDPMELVHCHLAKTARPLHEVNSSVPVVLSKIVAKLMAKNAEDRYQSAMGLKHDLENCLHQWKETGTIAEFEIGQQDRSDRFIIPEKLYGRETEVATLLSAFDRVANGSSELMLVAGFSGIGKTAVVNEVHKPIVRQRGYFIKGKYDQFQRNIPFSAFVQAFRDLMAQLLGESKAQLSQWRSKILQAVGENGQVIIDVIPELERIIGKQPPVPELSGSAAQNRFNLLFQKFIQVFTTKEHPLVMFLDDLQWADSASLCLLKLLLSETETGYLLLLGAYRDNEVFPAHPLMLTLEEIKKAGATINTITLAPLHQVDINQLVADTIFCSKELAQPLTDITYHKTKGNPFFATQFLQALYSERLIAFNQKEHHWECDLAQVKAAALNDDVVEFMAAQLQKLPDQTQEMLKLAACIGNSFDLTTLAVVSEKSPVDAAADLWKALQSGLILPISETYKFFQNNDAKSTQDISVPYKFLHDRVQQAAYSLIPDDQKQTTHYHIGQLLLQKISKEAREERIFELVNQLNYGTTLITEQKERDELAELNLIACGKARVATAYQAGREYASIGLSMLGEKPWQQQYEMSLAFHDLGAELAWLCGDFEAMDRLIEMVIEQAHTLLEKVNVYHIRILANFSQNKLTEAIAIAQQILQQLGVTFPETPTEHDIQQAIAEIAQLIGDREIEDFVNLPMMTEVEKIAIVQIANSIIAAAYISGSPLFPLLVTLSVKLSIQYGNTSVSPFAYASYSIIACNLLQDVDIGVKFGHLALRVVSKLDAKAVKPEIFSVVGLFILHRKSHIKKTLPLLQEGYAAALEVGNLEYVGYTAHKFCLNSFWCGQPLATLEQETRAYCNGLMQLNQLTTANWCRIYWQSILNLLGLGSEPIILSGEALQEAEFLPLLLEAHDLFGLYFFYLYKLMLCYLFGEIESAQNHAVEVRHYLMAVVGTVGEPAFYFYDSLTVLAASIPQSEKTSEALGRVEENQTQLQQHWAHYAPMNHQHKVDLVEAEKCRVLGKNYEAGDWYDRAISGAKANGYIQEEALSNELAAKFYLDWGKEKVAAGYMQAAYYCYAKWGAKAKVEDLATRYPKLLSPILQRLHISDISPLATSVNTLISLHQTVSSTATSISNLLDLGTLLKAAQTLYSEIHLDKLLATLMQVIVENSGADKAALFLERDGELEVAVEYLNNAIECLSPKSVNECKHFPSAVIHYVERTLETVITDAKTHPSIVSDRYFTQHQPQSLLCTPILNQGKLIGVLYLENSLTSQAFTSERVELLKFLCSQAAISLQNARLYQQSQTYAEQLRQKSQQLEQTLQELQTMQLQLVQKEKMSALGNLVAGVAHEINNPVGFLKGNIQPALDYIKDLFGLIDLYQEKYPNPDAEIEDEIETIDLEFLREDLPKLVRSMQEGVARIGNISTSLRTFSRADSDTPVPFNLHEGLDSTILILKHRLKANENRPEIKVIKNYGQIPNVECFAGQLNQVFMNILANAIDALEDANIGRSFAEIKAQPNWIAITTEWVETQNAVCVKIKDNGTGIPESVKHKIFDHLFTTKSVGKGTGLGLAIAHQIVTQKHNGLLEVNSTFGQGSEFIITLPVKTNV</sequence>
<keyword evidence="4 9" id="KW-0808">Transferase</keyword>
<reference evidence="9" key="1">
    <citation type="submission" date="2019-10" db="EMBL/GenBank/DDBJ databases">
        <title>Draft genome sequece of Microseira wollei NIES-4236.</title>
        <authorList>
            <person name="Yamaguchi H."/>
            <person name="Suzuki S."/>
            <person name="Kawachi M."/>
        </authorList>
    </citation>
    <scope>NUCLEOTIDE SEQUENCE</scope>
    <source>
        <strain evidence="9">NIES-4236</strain>
    </source>
</reference>
<dbReference type="GO" id="GO:0004674">
    <property type="term" value="F:protein serine/threonine kinase activity"/>
    <property type="evidence" value="ECO:0007669"/>
    <property type="project" value="UniProtKB-KW"/>
</dbReference>
<dbReference type="InterPro" id="IPR036097">
    <property type="entry name" value="HisK_dim/P_sf"/>
</dbReference>
<dbReference type="Pfam" id="PF00069">
    <property type="entry name" value="Pkinase"/>
    <property type="match status" value="1"/>
</dbReference>
<dbReference type="PROSITE" id="PS50011">
    <property type="entry name" value="PROTEIN_KINASE_DOM"/>
    <property type="match status" value="1"/>
</dbReference>
<dbReference type="Gene3D" id="3.30.565.10">
    <property type="entry name" value="Histidine kinase-like ATPase, C-terminal domain"/>
    <property type="match status" value="1"/>
</dbReference>
<dbReference type="InterPro" id="IPR005467">
    <property type="entry name" value="His_kinase_dom"/>
</dbReference>
<dbReference type="GO" id="GO:0005524">
    <property type="term" value="F:ATP binding"/>
    <property type="evidence" value="ECO:0007669"/>
    <property type="project" value="InterPro"/>
</dbReference>
<dbReference type="CDD" id="cd14014">
    <property type="entry name" value="STKc_PknB_like"/>
    <property type="match status" value="1"/>
</dbReference>
<evidence type="ECO:0000256" key="5">
    <source>
        <dbReference type="ARBA" id="ARBA00023012"/>
    </source>
</evidence>
<evidence type="ECO:0000256" key="4">
    <source>
        <dbReference type="ARBA" id="ARBA00022777"/>
    </source>
</evidence>
<evidence type="ECO:0000256" key="3">
    <source>
        <dbReference type="ARBA" id="ARBA00022553"/>
    </source>
</evidence>
<dbReference type="Pfam" id="PF13191">
    <property type="entry name" value="AAA_16"/>
    <property type="match status" value="1"/>
</dbReference>
<comment type="catalytic activity">
    <reaction evidence="1">
        <text>ATP + protein L-histidine = ADP + protein N-phospho-L-histidine.</text>
        <dbReference type="EC" id="2.7.13.3"/>
    </reaction>
</comment>
<dbReference type="SUPFAM" id="SSF56112">
    <property type="entry name" value="Protein kinase-like (PK-like)"/>
    <property type="match status" value="1"/>
</dbReference>
<dbReference type="InterPro" id="IPR041664">
    <property type="entry name" value="AAA_16"/>
</dbReference>
<dbReference type="InterPro" id="IPR027417">
    <property type="entry name" value="P-loop_NTPase"/>
</dbReference>
<evidence type="ECO:0000259" key="7">
    <source>
        <dbReference type="PROSITE" id="PS50011"/>
    </source>
</evidence>
<organism evidence="9 10">
    <name type="scientific">Microseira wollei NIES-4236</name>
    <dbReference type="NCBI Taxonomy" id="2530354"/>
    <lineage>
        <taxon>Bacteria</taxon>
        <taxon>Bacillati</taxon>
        <taxon>Cyanobacteriota</taxon>
        <taxon>Cyanophyceae</taxon>
        <taxon>Oscillatoriophycideae</taxon>
        <taxon>Aerosakkonematales</taxon>
        <taxon>Aerosakkonemataceae</taxon>
        <taxon>Microseira</taxon>
    </lineage>
</organism>
<dbReference type="EC" id="2.7.13.3" evidence="2"/>
<dbReference type="SMART" id="SM00220">
    <property type="entry name" value="S_TKc"/>
    <property type="match status" value="1"/>
</dbReference>
<dbReference type="PANTHER" id="PTHR43642:SF1">
    <property type="entry name" value="HYBRID SIGNAL TRANSDUCTION HISTIDINE KINASE G"/>
    <property type="match status" value="1"/>
</dbReference>
<keyword evidence="10" id="KW-1185">Reference proteome</keyword>
<dbReference type="RefSeq" id="WP_226574357.1">
    <property type="nucleotide sequence ID" value="NZ_BLAY01000005.1"/>
</dbReference>
<evidence type="ECO:0000256" key="1">
    <source>
        <dbReference type="ARBA" id="ARBA00000085"/>
    </source>
</evidence>
<dbReference type="InterPro" id="IPR003594">
    <property type="entry name" value="HATPase_dom"/>
</dbReference>
<dbReference type="InterPro" id="IPR029016">
    <property type="entry name" value="GAF-like_dom_sf"/>
</dbReference>
<dbReference type="Gene3D" id="3.30.450.40">
    <property type="match status" value="1"/>
</dbReference>